<organism evidence="2 3">
    <name type="scientific">Lithospermum erythrorhizon</name>
    <name type="common">Purple gromwell</name>
    <name type="synonym">Lithospermum officinale var. erythrorhizon</name>
    <dbReference type="NCBI Taxonomy" id="34254"/>
    <lineage>
        <taxon>Eukaryota</taxon>
        <taxon>Viridiplantae</taxon>
        <taxon>Streptophyta</taxon>
        <taxon>Embryophyta</taxon>
        <taxon>Tracheophyta</taxon>
        <taxon>Spermatophyta</taxon>
        <taxon>Magnoliopsida</taxon>
        <taxon>eudicotyledons</taxon>
        <taxon>Gunneridae</taxon>
        <taxon>Pentapetalae</taxon>
        <taxon>asterids</taxon>
        <taxon>lamiids</taxon>
        <taxon>Boraginales</taxon>
        <taxon>Boraginaceae</taxon>
        <taxon>Boraginoideae</taxon>
        <taxon>Lithospermeae</taxon>
        <taxon>Lithospermum</taxon>
    </lineage>
</organism>
<protein>
    <submittedName>
        <fullName evidence="2">Uncharacterized protein</fullName>
    </submittedName>
</protein>
<proteinExistence type="predicted"/>
<accession>A0AAV3QGI6</accession>
<name>A0AAV3QGI6_LITER</name>
<evidence type="ECO:0000256" key="1">
    <source>
        <dbReference type="SAM" id="MobiDB-lite"/>
    </source>
</evidence>
<feature type="compositionally biased region" description="Basic and acidic residues" evidence="1">
    <location>
        <begin position="63"/>
        <end position="77"/>
    </location>
</feature>
<sequence>MEKPAKQRPVAFRRSKARQGVVSRASQGGGAGVGVLRPASPSHHFQQSSLGACPNGPRPPKGGGKEASRPPTGREEEGGCPPRTLGRPVGEGRPVSCPYARRFLVQPPRRCVCLVGIRFAQPRLSSPIPGFGRGVQASVPY</sequence>
<dbReference type="AlphaFoldDB" id="A0AAV3QGI6"/>
<feature type="region of interest" description="Disordered" evidence="1">
    <location>
        <begin position="1"/>
        <end position="92"/>
    </location>
</feature>
<dbReference type="EMBL" id="BAABME010004412">
    <property type="protein sequence ID" value="GAA0162283.1"/>
    <property type="molecule type" value="Genomic_DNA"/>
</dbReference>
<dbReference type="Proteomes" id="UP001454036">
    <property type="component" value="Unassembled WGS sequence"/>
</dbReference>
<reference evidence="2 3" key="1">
    <citation type="submission" date="2024-01" db="EMBL/GenBank/DDBJ databases">
        <title>The complete chloroplast genome sequence of Lithospermum erythrorhizon: insights into the phylogenetic relationship among Boraginaceae species and the maternal lineages of purple gromwells.</title>
        <authorList>
            <person name="Okada T."/>
            <person name="Watanabe K."/>
        </authorList>
    </citation>
    <scope>NUCLEOTIDE SEQUENCE [LARGE SCALE GENOMIC DNA]</scope>
</reference>
<keyword evidence="3" id="KW-1185">Reference proteome</keyword>
<gene>
    <name evidence="2" type="ORF">LIER_18410</name>
</gene>
<comment type="caution">
    <text evidence="2">The sequence shown here is derived from an EMBL/GenBank/DDBJ whole genome shotgun (WGS) entry which is preliminary data.</text>
</comment>
<evidence type="ECO:0000313" key="2">
    <source>
        <dbReference type="EMBL" id="GAA0162283.1"/>
    </source>
</evidence>
<evidence type="ECO:0000313" key="3">
    <source>
        <dbReference type="Proteomes" id="UP001454036"/>
    </source>
</evidence>